<name>A0ABP6VHB1_9PSEU</name>
<gene>
    <name evidence="2" type="ORF">GCM10022222_16850</name>
</gene>
<evidence type="ECO:0000256" key="1">
    <source>
        <dbReference type="SAM" id="MobiDB-lite"/>
    </source>
</evidence>
<dbReference type="Proteomes" id="UP001500689">
    <property type="component" value="Unassembled WGS sequence"/>
</dbReference>
<evidence type="ECO:0000313" key="3">
    <source>
        <dbReference type="Proteomes" id="UP001500689"/>
    </source>
</evidence>
<sequence>MPAVGLAERVTAVRTPNRLEAGPAAALAERPAAAEHSGSEARTWFAVNQPDRLQVSDPHKQRAFGDDCARLPLSRLTTPQLPGRVMHGLVMHSRPRAQAIAGHAGRGDREQTGAFGPPVRTAIRRAEF</sequence>
<protein>
    <submittedName>
        <fullName evidence="2">Uncharacterized protein</fullName>
    </submittedName>
</protein>
<organism evidence="2 3">
    <name type="scientific">Amycolatopsis ultiminotia</name>
    <dbReference type="NCBI Taxonomy" id="543629"/>
    <lineage>
        <taxon>Bacteria</taxon>
        <taxon>Bacillati</taxon>
        <taxon>Actinomycetota</taxon>
        <taxon>Actinomycetes</taxon>
        <taxon>Pseudonocardiales</taxon>
        <taxon>Pseudonocardiaceae</taxon>
        <taxon>Amycolatopsis</taxon>
    </lineage>
</organism>
<keyword evidence="3" id="KW-1185">Reference proteome</keyword>
<comment type="caution">
    <text evidence="2">The sequence shown here is derived from an EMBL/GenBank/DDBJ whole genome shotgun (WGS) entry which is preliminary data.</text>
</comment>
<reference evidence="3" key="1">
    <citation type="journal article" date="2019" name="Int. J. Syst. Evol. Microbiol.">
        <title>The Global Catalogue of Microorganisms (GCM) 10K type strain sequencing project: providing services to taxonomists for standard genome sequencing and annotation.</title>
        <authorList>
            <consortium name="The Broad Institute Genomics Platform"/>
            <consortium name="The Broad Institute Genome Sequencing Center for Infectious Disease"/>
            <person name="Wu L."/>
            <person name="Ma J."/>
        </authorList>
    </citation>
    <scope>NUCLEOTIDE SEQUENCE [LARGE SCALE GENOMIC DNA]</scope>
    <source>
        <strain evidence="3">JCM 16898</strain>
    </source>
</reference>
<dbReference type="EMBL" id="BAAAZN010000003">
    <property type="protein sequence ID" value="GAA3534057.1"/>
    <property type="molecule type" value="Genomic_DNA"/>
</dbReference>
<accession>A0ABP6VHB1</accession>
<feature type="region of interest" description="Disordered" evidence="1">
    <location>
        <begin position="99"/>
        <end position="119"/>
    </location>
</feature>
<proteinExistence type="predicted"/>
<dbReference type="RefSeq" id="WP_344857180.1">
    <property type="nucleotide sequence ID" value="NZ_BAAAZN010000003.1"/>
</dbReference>
<evidence type="ECO:0000313" key="2">
    <source>
        <dbReference type="EMBL" id="GAA3534057.1"/>
    </source>
</evidence>